<dbReference type="PANTHER" id="PTHR46796:SF7">
    <property type="entry name" value="ARAC FAMILY TRANSCRIPTIONAL REGULATOR"/>
    <property type="match status" value="1"/>
</dbReference>
<dbReference type="SUPFAM" id="SSF51215">
    <property type="entry name" value="Regulatory protein AraC"/>
    <property type="match status" value="1"/>
</dbReference>
<dbReference type="Pfam" id="PF02311">
    <property type="entry name" value="AraC_binding"/>
    <property type="match status" value="1"/>
</dbReference>
<dbReference type="InterPro" id="IPR009057">
    <property type="entry name" value="Homeodomain-like_sf"/>
</dbReference>
<dbReference type="PROSITE" id="PS01124">
    <property type="entry name" value="HTH_ARAC_FAMILY_2"/>
    <property type="match status" value="1"/>
</dbReference>
<dbReference type="SUPFAM" id="SSF46689">
    <property type="entry name" value="Homeodomain-like"/>
    <property type="match status" value="2"/>
</dbReference>
<keyword evidence="2" id="KW-0238">DNA-binding</keyword>
<dbReference type="InterPro" id="IPR037923">
    <property type="entry name" value="HTH-like"/>
</dbReference>
<keyword evidence="3" id="KW-0010">Activator</keyword>
<dbReference type="InterPro" id="IPR003313">
    <property type="entry name" value="AraC-bd"/>
</dbReference>
<evidence type="ECO:0000256" key="4">
    <source>
        <dbReference type="ARBA" id="ARBA00023163"/>
    </source>
</evidence>
<dbReference type="InterPro" id="IPR020449">
    <property type="entry name" value="Tscrpt_reg_AraC-type_HTH"/>
</dbReference>
<evidence type="ECO:0000256" key="2">
    <source>
        <dbReference type="ARBA" id="ARBA00023125"/>
    </source>
</evidence>
<gene>
    <name evidence="6" type="ORF">H5P30_12295</name>
</gene>
<dbReference type="InterPro" id="IPR018062">
    <property type="entry name" value="HTH_AraC-typ_CS"/>
</dbReference>
<keyword evidence="4" id="KW-0804">Transcription</keyword>
<dbReference type="Gene3D" id="1.10.10.60">
    <property type="entry name" value="Homeodomain-like"/>
    <property type="match status" value="2"/>
</dbReference>
<dbReference type="PANTHER" id="PTHR46796">
    <property type="entry name" value="HTH-TYPE TRANSCRIPTIONAL ACTIVATOR RHAS-RELATED"/>
    <property type="match status" value="1"/>
</dbReference>
<dbReference type="Proteomes" id="UP000525652">
    <property type="component" value="Unassembled WGS sequence"/>
</dbReference>
<dbReference type="Pfam" id="PF12833">
    <property type="entry name" value="HTH_18"/>
    <property type="match status" value="1"/>
</dbReference>
<keyword evidence="1" id="KW-0805">Transcription regulation</keyword>
<organism evidence="6 7">
    <name type="scientific">Puniceicoccus vermicola</name>
    <dbReference type="NCBI Taxonomy" id="388746"/>
    <lineage>
        <taxon>Bacteria</taxon>
        <taxon>Pseudomonadati</taxon>
        <taxon>Verrucomicrobiota</taxon>
        <taxon>Opitutia</taxon>
        <taxon>Puniceicoccales</taxon>
        <taxon>Puniceicoccaceae</taxon>
        <taxon>Puniceicoccus</taxon>
    </lineage>
</organism>
<evidence type="ECO:0000313" key="7">
    <source>
        <dbReference type="Proteomes" id="UP000525652"/>
    </source>
</evidence>
<comment type="caution">
    <text evidence="6">The sequence shown here is derived from an EMBL/GenBank/DDBJ whole genome shotgun (WGS) entry which is preliminary data.</text>
</comment>
<keyword evidence="7" id="KW-1185">Reference proteome</keyword>
<sequence length="294" mass="33544">METSKQKTPDFFSREVERERTFFFQEPTPIDGLTVICGGREHCAEDYTIDRKTFPYVGLELVASGQGNLCLNGVSYDLSPGSLFLYGPGIPHQIRTHPQQRLTKLFVDFEGPQALSILRTHGLQIPGFYRLSANAGAIDIFDRLIDSGAEDIPQSPRLCRLLLETLIMLASTHQTPLGEASSQGYETYERCRDFILNHHRRLKQADEVARACHVDPAYLSRLFRRFAHESPYRFLQKEKMKSAALSLVRQGKLVKEVADEFGFPDPYHFTRSFKRVHGVSPDAYRRNHGEPIQQ</sequence>
<accession>A0A7X1E4W7</accession>
<dbReference type="InterPro" id="IPR018060">
    <property type="entry name" value="HTH_AraC"/>
</dbReference>
<dbReference type="PROSITE" id="PS00041">
    <property type="entry name" value="HTH_ARAC_FAMILY_1"/>
    <property type="match status" value="1"/>
</dbReference>
<dbReference type="PRINTS" id="PR00032">
    <property type="entry name" value="HTHARAC"/>
</dbReference>
<dbReference type="RefSeq" id="WP_185693224.1">
    <property type="nucleotide sequence ID" value="NZ_JACHVA010000101.1"/>
</dbReference>
<proteinExistence type="predicted"/>
<dbReference type="EMBL" id="JACHVA010000101">
    <property type="protein sequence ID" value="MBC2602556.1"/>
    <property type="molecule type" value="Genomic_DNA"/>
</dbReference>
<dbReference type="AlphaFoldDB" id="A0A7X1E4W7"/>
<evidence type="ECO:0000313" key="6">
    <source>
        <dbReference type="EMBL" id="MBC2602556.1"/>
    </source>
</evidence>
<dbReference type="InterPro" id="IPR050204">
    <property type="entry name" value="AraC_XylS_family_regulators"/>
</dbReference>
<feature type="domain" description="HTH araC/xylS-type" evidence="5">
    <location>
        <begin position="189"/>
        <end position="287"/>
    </location>
</feature>
<reference evidence="6 7" key="1">
    <citation type="submission" date="2020-07" db="EMBL/GenBank/DDBJ databases">
        <authorList>
            <person name="Feng X."/>
        </authorList>
    </citation>
    <scope>NUCLEOTIDE SEQUENCE [LARGE SCALE GENOMIC DNA]</scope>
    <source>
        <strain evidence="6 7">JCM14086</strain>
    </source>
</reference>
<name>A0A7X1E4W7_9BACT</name>
<evidence type="ECO:0000259" key="5">
    <source>
        <dbReference type="PROSITE" id="PS01124"/>
    </source>
</evidence>
<evidence type="ECO:0000256" key="1">
    <source>
        <dbReference type="ARBA" id="ARBA00023015"/>
    </source>
</evidence>
<dbReference type="GO" id="GO:0043565">
    <property type="term" value="F:sequence-specific DNA binding"/>
    <property type="evidence" value="ECO:0007669"/>
    <property type="project" value="InterPro"/>
</dbReference>
<dbReference type="Gene3D" id="2.60.120.280">
    <property type="entry name" value="Regulatory protein AraC"/>
    <property type="match status" value="1"/>
</dbReference>
<evidence type="ECO:0000256" key="3">
    <source>
        <dbReference type="ARBA" id="ARBA00023159"/>
    </source>
</evidence>
<dbReference type="SMART" id="SM00342">
    <property type="entry name" value="HTH_ARAC"/>
    <property type="match status" value="1"/>
</dbReference>
<protein>
    <submittedName>
        <fullName evidence="6">Helix-turn-helix transcriptional regulator</fullName>
    </submittedName>
</protein>
<dbReference type="GO" id="GO:0003700">
    <property type="term" value="F:DNA-binding transcription factor activity"/>
    <property type="evidence" value="ECO:0007669"/>
    <property type="project" value="InterPro"/>
</dbReference>